<accession>A0ABR7M953</accession>
<reference evidence="17 18" key="1">
    <citation type="submission" date="2016-07" db="EMBL/GenBank/DDBJ databases">
        <title>Genome analysis of Flavihumibacter stibioxidans YS-17.</title>
        <authorList>
            <person name="Shi K."/>
            <person name="Han Y."/>
            <person name="Wang G."/>
        </authorList>
    </citation>
    <scope>NUCLEOTIDE SEQUENCE [LARGE SCALE GENOMIC DNA]</scope>
    <source>
        <strain evidence="17 18">YS-17</strain>
    </source>
</reference>
<keyword evidence="12 15" id="KW-0627">Porphyrin biosynthesis</keyword>
<evidence type="ECO:0000256" key="15">
    <source>
        <dbReference type="PIRNR" id="PIRNR000167"/>
    </source>
</evidence>
<dbReference type="EMBL" id="MBUA01000023">
    <property type="protein sequence ID" value="MBC6491565.1"/>
    <property type="molecule type" value="Genomic_DNA"/>
</dbReference>
<comment type="similarity">
    <text evidence="3 15">Belongs to the anaerobic coproporphyrinogen-III oxidase family.</text>
</comment>
<keyword evidence="7 15" id="KW-0949">S-adenosyl-L-methionine</keyword>
<dbReference type="SMART" id="SM00729">
    <property type="entry name" value="Elp3"/>
    <property type="match status" value="1"/>
</dbReference>
<evidence type="ECO:0000256" key="8">
    <source>
        <dbReference type="ARBA" id="ARBA00022723"/>
    </source>
</evidence>
<evidence type="ECO:0000256" key="9">
    <source>
        <dbReference type="ARBA" id="ARBA00023002"/>
    </source>
</evidence>
<comment type="catalytic activity">
    <reaction evidence="14 15">
        <text>coproporphyrinogen III + 2 S-adenosyl-L-methionine = protoporphyrinogen IX + 2 5'-deoxyadenosine + 2 L-methionine + 2 CO2</text>
        <dbReference type="Rhea" id="RHEA:15425"/>
        <dbReference type="ChEBI" id="CHEBI:16526"/>
        <dbReference type="ChEBI" id="CHEBI:17319"/>
        <dbReference type="ChEBI" id="CHEBI:57307"/>
        <dbReference type="ChEBI" id="CHEBI:57309"/>
        <dbReference type="ChEBI" id="CHEBI:57844"/>
        <dbReference type="ChEBI" id="CHEBI:59789"/>
        <dbReference type="EC" id="1.3.98.3"/>
    </reaction>
</comment>
<comment type="caution">
    <text evidence="17">The sequence shown here is derived from an EMBL/GenBank/DDBJ whole genome shotgun (WGS) entry which is preliminary data.</text>
</comment>
<dbReference type="EC" id="1.3.98.3" evidence="15"/>
<proteinExistence type="inferred from homology"/>
<evidence type="ECO:0000256" key="11">
    <source>
        <dbReference type="ARBA" id="ARBA00023014"/>
    </source>
</evidence>
<dbReference type="SFLD" id="SFLDG01065">
    <property type="entry name" value="anaerobic_coproporphyrinogen-I"/>
    <property type="match status" value="1"/>
</dbReference>
<dbReference type="InterPro" id="IPR023404">
    <property type="entry name" value="rSAM_horseshoe"/>
</dbReference>
<evidence type="ECO:0000256" key="3">
    <source>
        <dbReference type="ARBA" id="ARBA00005493"/>
    </source>
</evidence>
<evidence type="ECO:0000256" key="14">
    <source>
        <dbReference type="ARBA" id="ARBA00048321"/>
    </source>
</evidence>
<evidence type="ECO:0000313" key="18">
    <source>
        <dbReference type="Proteomes" id="UP000765802"/>
    </source>
</evidence>
<dbReference type="SFLD" id="SFLDG01082">
    <property type="entry name" value="B12-binding_domain_containing"/>
    <property type="match status" value="1"/>
</dbReference>
<dbReference type="PANTHER" id="PTHR13932">
    <property type="entry name" value="COPROPORPHYRINIGEN III OXIDASE"/>
    <property type="match status" value="1"/>
</dbReference>
<keyword evidence="5 15" id="KW-0004">4Fe-4S</keyword>
<organism evidence="17 18">
    <name type="scientific">Flavihumibacter stibioxidans</name>
    <dbReference type="NCBI Taxonomy" id="1834163"/>
    <lineage>
        <taxon>Bacteria</taxon>
        <taxon>Pseudomonadati</taxon>
        <taxon>Bacteroidota</taxon>
        <taxon>Chitinophagia</taxon>
        <taxon>Chitinophagales</taxon>
        <taxon>Chitinophagaceae</taxon>
        <taxon>Flavihumibacter</taxon>
    </lineage>
</organism>
<evidence type="ECO:0000256" key="2">
    <source>
        <dbReference type="ARBA" id="ARBA00004785"/>
    </source>
</evidence>
<evidence type="ECO:0000256" key="10">
    <source>
        <dbReference type="ARBA" id="ARBA00023004"/>
    </source>
</evidence>
<dbReference type="RefSeq" id="WP_187256901.1">
    <property type="nucleotide sequence ID" value="NZ_JBHULF010000007.1"/>
</dbReference>
<comment type="subunit">
    <text evidence="4">Monomer.</text>
</comment>
<dbReference type="Proteomes" id="UP000765802">
    <property type="component" value="Unassembled WGS sequence"/>
</dbReference>
<keyword evidence="9 15" id="KW-0560">Oxidoreductase</keyword>
<evidence type="ECO:0000256" key="5">
    <source>
        <dbReference type="ARBA" id="ARBA00022485"/>
    </source>
</evidence>
<evidence type="ECO:0000256" key="4">
    <source>
        <dbReference type="ARBA" id="ARBA00011245"/>
    </source>
</evidence>
<dbReference type="PIRSF" id="PIRSF000167">
    <property type="entry name" value="HemN"/>
    <property type="match status" value="1"/>
</dbReference>
<protein>
    <recommendedName>
        <fullName evidence="15">Coproporphyrinogen-III oxidase</fullName>
        <ecNumber evidence="15">1.3.98.3</ecNumber>
    </recommendedName>
</protein>
<evidence type="ECO:0000256" key="13">
    <source>
        <dbReference type="ARBA" id="ARBA00024295"/>
    </source>
</evidence>
<dbReference type="NCBIfam" id="TIGR00538">
    <property type="entry name" value="hemN"/>
    <property type="match status" value="1"/>
</dbReference>
<dbReference type="InterPro" id="IPR004558">
    <property type="entry name" value="Coprogen_oxidase_HemN"/>
</dbReference>
<dbReference type="PROSITE" id="PS51918">
    <property type="entry name" value="RADICAL_SAM"/>
    <property type="match status" value="1"/>
</dbReference>
<dbReference type="SUPFAM" id="SSF102114">
    <property type="entry name" value="Radical SAM enzymes"/>
    <property type="match status" value="1"/>
</dbReference>
<feature type="domain" description="Radical SAM core" evidence="16">
    <location>
        <begin position="46"/>
        <end position="276"/>
    </location>
</feature>
<comment type="function">
    <text evidence="13">Involved in the heme biosynthesis. Catalyzes the anaerobic oxidative decarboxylation of propionate groups of rings A and B of coproporphyrinogen III to yield the vinyl groups in protoporphyrinogen IX.</text>
</comment>
<evidence type="ECO:0000256" key="12">
    <source>
        <dbReference type="ARBA" id="ARBA00023244"/>
    </source>
</evidence>
<evidence type="ECO:0000256" key="1">
    <source>
        <dbReference type="ARBA" id="ARBA00004496"/>
    </source>
</evidence>
<dbReference type="Gene3D" id="3.80.30.20">
    <property type="entry name" value="tm_1862 like domain"/>
    <property type="match status" value="1"/>
</dbReference>
<dbReference type="Gene3D" id="1.10.10.920">
    <property type="match status" value="1"/>
</dbReference>
<comment type="pathway">
    <text evidence="2 15">Porphyrin-containing compound metabolism; protoporphyrin-IX biosynthesis; protoporphyrinogen-IX from coproporphyrinogen-III (AdoMet route): step 1/1.</text>
</comment>
<name>A0ABR7M953_9BACT</name>
<evidence type="ECO:0000256" key="6">
    <source>
        <dbReference type="ARBA" id="ARBA00022490"/>
    </source>
</evidence>
<dbReference type="PANTHER" id="PTHR13932:SF6">
    <property type="entry name" value="OXYGEN-INDEPENDENT COPROPORPHYRINOGEN III OXIDASE"/>
    <property type="match status" value="1"/>
</dbReference>
<keyword evidence="11 15" id="KW-0411">Iron-sulfur</keyword>
<gene>
    <name evidence="17" type="ORF">BC349_10935</name>
</gene>
<keyword evidence="8 15" id="KW-0479">Metal-binding</keyword>
<comment type="subcellular location">
    <subcellularLocation>
        <location evidence="1 15">Cytoplasm</location>
    </subcellularLocation>
</comment>
<evidence type="ECO:0000313" key="17">
    <source>
        <dbReference type="EMBL" id="MBC6491565.1"/>
    </source>
</evidence>
<sequence>MISQGLLEKYNLPVPRYTSYPTVPNWKDEIDPAEWAKNFAQQFQVHNQKEGISLYIHLPFCESLCTYCGCNKKITTNHHVEGEYIKAVVREWRLYLQMMPEKPVIRELHLGGGTPTFFSPANLHKLLSTILQFGVIHPDHSFSVEGHPNNTTREHLQVLYDLGFRRVSYGVQDNDPTVQFIINRIQPFENVARATAMAREIGYTSVNFDLIYGLPRQTLESMERTLDQVISLKPDRVAFYSYAHVPWTSRGQRLFDEKDLPSADLKMQLYRLGKFHFAMNGYSDIGMDHFALPSDELYRARYGSVTETTNQPRLHRNFMGYTTQATSMLIGLGVSSISDIGNAYAQNKKTIREYYAAIEAGKLAVTKGYFLTTEDEVFKQYILDISCRGTAAFDPAHLPLLEAFSFPLLHSLAADGLVAWDYSGLSVTKKGHHFIRNICSAFDLHLQRKNKSGVNQLFSKAI</sequence>
<dbReference type="InterPro" id="IPR058240">
    <property type="entry name" value="rSAM_sf"/>
</dbReference>
<comment type="cofactor">
    <cofactor evidence="15">
        <name>[4Fe-4S] cluster</name>
        <dbReference type="ChEBI" id="CHEBI:49883"/>
    </cofactor>
    <text evidence="15">Binds 1 [4Fe-4S] cluster. The cluster is coordinated with 3 cysteines and an exchangeable S-adenosyl-L-methionine.</text>
</comment>
<dbReference type="Pfam" id="PF04055">
    <property type="entry name" value="Radical_SAM"/>
    <property type="match status" value="1"/>
</dbReference>
<keyword evidence="18" id="KW-1185">Reference proteome</keyword>
<keyword evidence="6 15" id="KW-0963">Cytoplasm</keyword>
<dbReference type="InterPro" id="IPR007197">
    <property type="entry name" value="rSAM"/>
</dbReference>
<dbReference type="SFLD" id="SFLDS00029">
    <property type="entry name" value="Radical_SAM"/>
    <property type="match status" value="1"/>
</dbReference>
<dbReference type="InterPro" id="IPR006638">
    <property type="entry name" value="Elp3/MiaA/NifB-like_rSAM"/>
</dbReference>
<keyword evidence="10 15" id="KW-0408">Iron</keyword>
<evidence type="ECO:0000256" key="7">
    <source>
        <dbReference type="ARBA" id="ARBA00022691"/>
    </source>
</evidence>
<dbReference type="InterPro" id="IPR034505">
    <property type="entry name" value="Coproporphyrinogen-III_oxidase"/>
</dbReference>
<evidence type="ECO:0000259" key="16">
    <source>
        <dbReference type="PROSITE" id="PS51918"/>
    </source>
</evidence>